<dbReference type="InterPro" id="IPR044881">
    <property type="entry name" value="RMI1_N_N_sf"/>
</dbReference>
<evidence type="ECO:0000256" key="1">
    <source>
        <dbReference type="ARBA" id="ARBA00004123"/>
    </source>
</evidence>
<keyword evidence="2 4" id="KW-0175">Coiled coil</keyword>
<feature type="domain" description="Leucine zipper with capping helix" evidence="6">
    <location>
        <begin position="151"/>
        <end position="190"/>
    </location>
</feature>
<evidence type="ECO:0000313" key="8">
    <source>
        <dbReference type="Proteomes" id="UP001331761"/>
    </source>
</evidence>
<comment type="subcellular location">
    <subcellularLocation>
        <location evidence="1">Nucleus</location>
    </subcellularLocation>
</comment>
<dbReference type="AlphaFoldDB" id="A0AAN8FKY6"/>
<evidence type="ECO:0008006" key="9">
    <source>
        <dbReference type="Google" id="ProtNLM"/>
    </source>
</evidence>
<evidence type="ECO:0000256" key="2">
    <source>
        <dbReference type="ARBA" id="ARBA00023054"/>
    </source>
</evidence>
<keyword evidence="3" id="KW-0539">Nucleus</keyword>
<feature type="domain" description="Mnd1 HTH" evidence="5">
    <location>
        <begin position="17"/>
        <end position="76"/>
    </location>
</feature>
<accession>A0AAN8FKY6</accession>
<dbReference type="GO" id="GO:0007131">
    <property type="term" value="P:reciprocal meiotic recombination"/>
    <property type="evidence" value="ECO:0007669"/>
    <property type="project" value="TreeGrafter"/>
</dbReference>
<evidence type="ECO:0000256" key="3">
    <source>
        <dbReference type="ARBA" id="ARBA00023242"/>
    </source>
</evidence>
<sequence>MASRKKGLSLEEKRSKMLELFYESQEFFQMKELEKIAPKQKGVIAQSVKEVTQSLVDDGLVECEKIGTFVCYWAFPSKAMQARKRRLKDLEGSIRDLEKKIKDGTVQLKELRKGREESKERTELLELRAQLQEEEKELSERLAQYAEYDPEVIAQVKQRTEKAREDANRWTDNIFSIKKWCKSKFGMDEKSNQSHLYTFWNAQMEASVMRFFADLHINVKAQWLYAAVAFLKSHGRADKEDDLCQAVFEQFIHSDLSITYEPLAKVPTVALKAVIVKPMIFQRGSRLVGDGSDGVDYFSHFEMDCICIDSSQPCLQNARFEAYGCCLYNFYEF</sequence>
<evidence type="ECO:0000259" key="6">
    <source>
        <dbReference type="Pfam" id="PF18517"/>
    </source>
</evidence>
<dbReference type="Gene3D" id="1.10.8.1020">
    <property type="entry name" value="RecQ-mediated genome instability protein 1, N-terminal domain"/>
    <property type="match status" value="1"/>
</dbReference>
<dbReference type="GO" id="GO:0005634">
    <property type="term" value="C:nucleus"/>
    <property type="evidence" value="ECO:0007669"/>
    <property type="project" value="UniProtKB-SubCell"/>
</dbReference>
<proteinExistence type="predicted"/>
<dbReference type="PANTHER" id="PTHR31398:SF0">
    <property type="entry name" value="MEIOTIC NUCLEAR DIVISION PROTEIN 1 HOMOLOG"/>
    <property type="match status" value="1"/>
</dbReference>
<evidence type="ECO:0000313" key="7">
    <source>
        <dbReference type="EMBL" id="KAK5971725.1"/>
    </source>
</evidence>
<gene>
    <name evidence="7" type="ORF">GCK32_001766</name>
</gene>
<feature type="coiled-coil region" evidence="4">
    <location>
        <begin position="80"/>
        <end position="173"/>
    </location>
</feature>
<dbReference type="EMBL" id="WIXE01017461">
    <property type="protein sequence ID" value="KAK5971725.1"/>
    <property type="molecule type" value="Genomic_DNA"/>
</dbReference>
<dbReference type="Proteomes" id="UP001331761">
    <property type="component" value="Unassembled WGS sequence"/>
</dbReference>
<keyword evidence="8" id="KW-1185">Reference proteome</keyword>
<evidence type="ECO:0000259" key="5">
    <source>
        <dbReference type="Pfam" id="PF03962"/>
    </source>
</evidence>
<dbReference type="Pfam" id="PF03962">
    <property type="entry name" value="Mnd1"/>
    <property type="match status" value="1"/>
</dbReference>
<dbReference type="Pfam" id="PF18517">
    <property type="entry name" value="LZ3wCH"/>
    <property type="match status" value="1"/>
</dbReference>
<dbReference type="InterPro" id="IPR040661">
    <property type="entry name" value="LZ3wCH"/>
</dbReference>
<evidence type="ECO:0000256" key="4">
    <source>
        <dbReference type="SAM" id="Coils"/>
    </source>
</evidence>
<protein>
    <recommendedName>
        <fullName evidence="9">Meiotic nuclear division protein 1 homolog</fullName>
    </recommendedName>
</protein>
<reference evidence="7 8" key="1">
    <citation type="submission" date="2019-10" db="EMBL/GenBank/DDBJ databases">
        <title>Assembly and Annotation for the nematode Trichostrongylus colubriformis.</title>
        <authorList>
            <person name="Martin J."/>
        </authorList>
    </citation>
    <scope>NUCLEOTIDE SEQUENCE [LARGE SCALE GENOMIC DNA]</scope>
    <source>
        <strain evidence="7">G859</strain>
        <tissue evidence="7">Whole worm</tissue>
    </source>
</reference>
<comment type="caution">
    <text evidence="7">The sequence shown here is derived from an EMBL/GenBank/DDBJ whole genome shotgun (WGS) entry which is preliminary data.</text>
</comment>
<dbReference type="InterPro" id="IPR040453">
    <property type="entry name" value="Mnd1_HTH"/>
</dbReference>
<dbReference type="PANTHER" id="PTHR31398">
    <property type="entry name" value="MEIOTIC NUCLEAR DIVISION PROTEIN 1 HOMOLOG"/>
    <property type="match status" value="1"/>
</dbReference>
<organism evidence="7 8">
    <name type="scientific">Trichostrongylus colubriformis</name>
    <name type="common">Black scour worm</name>
    <dbReference type="NCBI Taxonomy" id="6319"/>
    <lineage>
        <taxon>Eukaryota</taxon>
        <taxon>Metazoa</taxon>
        <taxon>Ecdysozoa</taxon>
        <taxon>Nematoda</taxon>
        <taxon>Chromadorea</taxon>
        <taxon>Rhabditida</taxon>
        <taxon>Rhabditina</taxon>
        <taxon>Rhabditomorpha</taxon>
        <taxon>Strongyloidea</taxon>
        <taxon>Trichostrongylidae</taxon>
        <taxon>Trichostrongylus</taxon>
    </lineage>
</organism>
<name>A0AAN8FKY6_TRICO</name>